<dbReference type="InterPro" id="IPR009000">
    <property type="entry name" value="Transl_B-barrel_sf"/>
</dbReference>
<dbReference type="InterPro" id="IPR020568">
    <property type="entry name" value="Ribosomal_Su5_D2-typ_SF"/>
</dbReference>
<dbReference type="PROSITE" id="PS51722">
    <property type="entry name" value="G_TR_2"/>
    <property type="match status" value="1"/>
</dbReference>
<dbReference type="SUPFAM" id="SSF54980">
    <property type="entry name" value="EF-G C-terminal domain-like"/>
    <property type="match status" value="2"/>
</dbReference>
<dbReference type="GO" id="GO:0005525">
    <property type="term" value="F:GTP binding"/>
    <property type="evidence" value="ECO:0007669"/>
    <property type="project" value="UniProtKB-KW"/>
</dbReference>
<dbReference type="Pfam" id="PF14492">
    <property type="entry name" value="EFG_III"/>
    <property type="match status" value="1"/>
</dbReference>
<keyword evidence="3" id="KW-0547">Nucleotide-binding</keyword>
<dbReference type="Gene3D" id="3.30.230.10">
    <property type="match status" value="1"/>
</dbReference>
<dbReference type="SMART" id="SM00838">
    <property type="entry name" value="EFG_C"/>
    <property type="match status" value="1"/>
</dbReference>
<dbReference type="SUPFAM" id="SSF54211">
    <property type="entry name" value="Ribosomal protein S5 domain 2-like"/>
    <property type="match status" value="1"/>
</dbReference>
<evidence type="ECO:0000313" key="8">
    <source>
        <dbReference type="Proteomes" id="UP000285864"/>
    </source>
</evidence>
<proteinExistence type="predicted"/>
<dbReference type="SUPFAM" id="SSF50447">
    <property type="entry name" value="Translation proteins"/>
    <property type="match status" value="1"/>
</dbReference>
<dbReference type="InterPro" id="IPR005517">
    <property type="entry name" value="Transl_elong_EFG/EF2_IV"/>
</dbReference>
<dbReference type="AlphaFoldDB" id="A0A412GPA1"/>
<dbReference type="Pfam" id="PF00009">
    <property type="entry name" value="GTP_EFTU"/>
    <property type="match status" value="1"/>
</dbReference>
<dbReference type="CDD" id="cd03713">
    <property type="entry name" value="EFG_mtEFG_C"/>
    <property type="match status" value="1"/>
</dbReference>
<accession>A0A412GPA1</accession>
<dbReference type="InterPro" id="IPR041095">
    <property type="entry name" value="EFG_II"/>
</dbReference>
<evidence type="ECO:0000256" key="2">
    <source>
        <dbReference type="ARBA" id="ARBA00017872"/>
    </source>
</evidence>
<dbReference type="CDD" id="cd01434">
    <property type="entry name" value="EFG_mtEFG1_IV"/>
    <property type="match status" value="1"/>
</dbReference>
<dbReference type="GO" id="GO:0032790">
    <property type="term" value="P:ribosome disassembly"/>
    <property type="evidence" value="ECO:0007669"/>
    <property type="project" value="TreeGrafter"/>
</dbReference>
<dbReference type="InterPro" id="IPR014721">
    <property type="entry name" value="Ribsml_uS5_D2-typ_fold_subgr"/>
</dbReference>
<evidence type="ECO:0000313" key="7">
    <source>
        <dbReference type="EMBL" id="RGR96469.1"/>
    </source>
</evidence>
<dbReference type="InterPro" id="IPR027417">
    <property type="entry name" value="P-loop_NTPase"/>
</dbReference>
<dbReference type="InterPro" id="IPR035647">
    <property type="entry name" value="EFG_III/V"/>
</dbReference>
<evidence type="ECO:0000256" key="1">
    <source>
        <dbReference type="ARBA" id="ARBA00013902"/>
    </source>
</evidence>
<gene>
    <name evidence="7" type="ORF">DWY20_07785</name>
</gene>
<dbReference type="InterPro" id="IPR035649">
    <property type="entry name" value="EFG_V"/>
</dbReference>
<dbReference type="InterPro" id="IPR000795">
    <property type="entry name" value="T_Tr_GTP-bd_dom"/>
</dbReference>
<dbReference type="FunFam" id="3.30.230.10:FF:000042">
    <property type="entry name" value="Translation elongation factor G"/>
    <property type="match status" value="1"/>
</dbReference>
<dbReference type="SMART" id="SM00889">
    <property type="entry name" value="EFG_IV"/>
    <property type="match status" value="1"/>
</dbReference>
<dbReference type="InterPro" id="IPR053905">
    <property type="entry name" value="EF-G-like_DII"/>
</dbReference>
<dbReference type="Gene3D" id="3.30.70.240">
    <property type="match status" value="1"/>
</dbReference>
<feature type="domain" description="Tr-type G" evidence="6">
    <location>
        <begin position="7"/>
        <end position="284"/>
    </location>
</feature>
<organism evidence="7 8">
    <name type="scientific">Phocaeicola coprocola</name>
    <dbReference type="NCBI Taxonomy" id="310298"/>
    <lineage>
        <taxon>Bacteria</taxon>
        <taxon>Pseudomonadati</taxon>
        <taxon>Bacteroidota</taxon>
        <taxon>Bacteroidia</taxon>
        <taxon>Bacteroidales</taxon>
        <taxon>Bacteroidaceae</taxon>
        <taxon>Phocaeicola</taxon>
    </lineage>
</organism>
<dbReference type="GO" id="GO:0003746">
    <property type="term" value="F:translation elongation factor activity"/>
    <property type="evidence" value="ECO:0007669"/>
    <property type="project" value="UniProtKB-KW"/>
</dbReference>
<dbReference type="Gene3D" id="3.40.50.300">
    <property type="entry name" value="P-loop containing nucleotide triphosphate hydrolases"/>
    <property type="match status" value="1"/>
</dbReference>
<evidence type="ECO:0000256" key="5">
    <source>
        <dbReference type="ARBA" id="ARBA00023134"/>
    </source>
</evidence>
<dbReference type="InterPro" id="IPR005225">
    <property type="entry name" value="Small_GTP-bd"/>
</dbReference>
<dbReference type="PRINTS" id="PR00315">
    <property type="entry name" value="ELONGATNFCT"/>
</dbReference>
<dbReference type="Proteomes" id="UP000285864">
    <property type="component" value="Unassembled WGS sequence"/>
</dbReference>
<dbReference type="NCBIfam" id="NF009381">
    <property type="entry name" value="PRK12740.1-5"/>
    <property type="match status" value="1"/>
</dbReference>
<dbReference type="Pfam" id="PF00679">
    <property type="entry name" value="EFG_C"/>
    <property type="match status" value="1"/>
</dbReference>
<dbReference type="InterPro" id="IPR009022">
    <property type="entry name" value="EFG_III"/>
</dbReference>
<dbReference type="PANTHER" id="PTHR43261:SF6">
    <property type="entry name" value="ELONGATION FACTOR G-LIKE PROTEIN"/>
    <property type="match status" value="1"/>
</dbReference>
<sequence length="719" mass="80773">MKVYQTNEIKNIALLGNDGSGKTTLTEALLYESGIIKRRGRITAKNTVSDYFPVEQEYGYSVFSTVYHVEWNGKKLNIIDCPGSDDFVGAAITALNVTDTAILLLNGQYGPEVGTQNHFRYTEKLGKPVIFLVNQLDSEKCDFDHVLEQLKENYGSKVVPVQYPLATGPDFNSLIDVLLMKKYSWGPDGGAPTIEEIPAEEMEKAQAWHKTLVEAAAEHDETLMEKFFESESLTEDEMREGIRKGLAARGMFPVFCVCAGKDMGVRRLMEFLGNVVPFVDEMPTVHNTRGVPVAPDSNGPTSLYFFKTAVEPHIGDVQYFKVMSGVVHEGDDLNNADRGSKERMAQLYVCAGANREKVDELRAGDIGCTVKLKDVKTGNTLNSKDCENRFNFIKYPNPKYTRAIKPVNEADTEKMMAVLNRMREEDPTWVVEQSKELKQILVHGQGEFHLRTLKWRLENNEKLQVQFYEPKIPYRETITKAARADYRHKKQSGGAGQFGEVHLIVEPYYEGMPAPELYKFNGQEFKMNVKSTETIDLEWGGKLVFVNSVVGGAIDTRFMPAILKGIMSRMEQGPLTGSYARDVRVIVYDGKMHPVDSNEISFMLAGRQAFSEAFKNAGPKILEPIYDVEVFVPSDKLGDVMSDMQGRRGMIMGMSSEKGYEKLAAKVPLKEMSNYSTALSSLTGGRASFIMKFASYELVPTDVQNKLMKEFEEQEKEEV</sequence>
<dbReference type="CDD" id="cd04170">
    <property type="entry name" value="EF-G_bact"/>
    <property type="match status" value="1"/>
</dbReference>
<evidence type="ECO:0000256" key="3">
    <source>
        <dbReference type="ARBA" id="ARBA00022741"/>
    </source>
</evidence>
<dbReference type="EMBL" id="QRUU01000028">
    <property type="protein sequence ID" value="RGR96469.1"/>
    <property type="molecule type" value="Genomic_DNA"/>
</dbReference>
<dbReference type="InterPro" id="IPR047872">
    <property type="entry name" value="EFG_IV"/>
</dbReference>
<keyword evidence="4 7" id="KW-0648">Protein biosynthesis</keyword>
<dbReference type="GO" id="GO:0003924">
    <property type="term" value="F:GTPase activity"/>
    <property type="evidence" value="ECO:0007669"/>
    <property type="project" value="InterPro"/>
</dbReference>
<dbReference type="FunFam" id="3.30.70.240:FF:000012">
    <property type="entry name" value="Elongation factor G"/>
    <property type="match status" value="1"/>
</dbReference>
<keyword evidence="4 7" id="KW-0251">Elongation factor</keyword>
<dbReference type="InterPro" id="IPR000640">
    <property type="entry name" value="EFG_V-like"/>
</dbReference>
<dbReference type="NCBIfam" id="TIGR00231">
    <property type="entry name" value="small_GTP"/>
    <property type="match status" value="1"/>
</dbReference>
<dbReference type="Pfam" id="PF22042">
    <property type="entry name" value="EF-G_D2"/>
    <property type="match status" value="1"/>
</dbReference>
<name>A0A412GPA1_9BACT</name>
<dbReference type="Gene3D" id="2.40.30.10">
    <property type="entry name" value="Translation factors"/>
    <property type="match status" value="1"/>
</dbReference>
<comment type="caution">
    <text evidence="7">The sequence shown here is derived from an EMBL/GenBank/DDBJ whole genome shotgun (WGS) entry which is preliminary data.</text>
</comment>
<dbReference type="PANTHER" id="PTHR43261">
    <property type="entry name" value="TRANSLATION ELONGATION FACTOR G-RELATED"/>
    <property type="match status" value="1"/>
</dbReference>
<keyword evidence="5" id="KW-0342">GTP-binding</keyword>
<dbReference type="RefSeq" id="WP_118484302.1">
    <property type="nucleotide sequence ID" value="NZ_CAUELD010000089.1"/>
</dbReference>
<protein>
    <recommendedName>
        <fullName evidence="2">Elongation factor G</fullName>
    </recommendedName>
    <alternativeName>
        <fullName evidence="1">Tetracycline resistance protein TetQ</fullName>
    </alternativeName>
</protein>
<reference evidence="7 8" key="1">
    <citation type="submission" date="2018-08" db="EMBL/GenBank/DDBJ databases">
        <title>A genome reference for cultivated species of the human gut microbiota.</title>
        <authorList>
            <person name="Zou Y."/>
            <person name="Xue W."/>
            <person name="Luo G."/>
        </authorList>
    </citation>
    <scope>NUCLEOTIDE SEQUENCE [LARGE SCALE GENOMIC DNA]</scope>
    <source>
        <strain evidence="7 8">AF24-2</strain>
    </source>
</reference>
<keyword evidence="8" id="KW-1185">Reference proteome</keyword>
<dbReference type="Gene3D" id="3.30.70.870">
    <property type="entry name" value="Elongation Factor G (Translational Gtpase), domain 3"/>
    <property type="match status" value="1"/>
</dbReference>
<evidence type="ECO:0000259" key="6">
    <source>
        <dbReference type="PROSITE" id="PS51722"/>
    </source>
</evidence>
<dbReference type="Pfam" id="PF03764">
    <property type="entry name" value="EFG_IV"/>
    <property type="match status" value="2"/>
</dbReference>
<evidence type="ECO:0000256" key="4">
    <source>
        <dbReference type="ARBA" id="ARBA00022768"/>
    </source>
</evidence>
<dbReference type="SUPFAM" id="SSF52540">
    <property type="entry name" value="P-loop containing nucleoside triphosphate hydrolases"/>
    <property type="match status" value="1"/>
</dbReference>
<dbReference type="CDD" id="cd16262">
    <property type="entry name" value="EFG_III"/>
    <property type="match status" value="1"/>
</dbReference>